<dbReference type="Proteomes" id="UP000256977">
    <property type="component" value="Unassembled WGS sequence"/>
</dbReference>
<organism evidence="1 2">
    <name type="scientific">Cohnella phaseoli</name>
    <dbReference type="NCBI Taxonomy" id="456490"/>
    <lineage>
        <taxon>Bacteria</taxon>
        <taxon>Bacillati</taxon>
        <taxon>Bacillota</taxon>
        <taxon>Bacilli</taxon>
        <taxon>Bacillales</taxon>
        <taxon>Paenibacillaceae</taxon>
        <taxon>Cohnella</taxon>
    </lineage>
</organism>
<proteinExistence type="predicted"/>
<gene>
    <name evidence="1" type="ORF">DFP98_117132</name>
</gene>
<protein>
    <submittedName>
        <fullName evidence="1">Uncharacterized protein</fullName>
    </submittedName>
</protein>
<keyword evidence="2" id="KW-1185">Reference proteome</keyword>
<comment type="caution">
    <text evidence="1">The sequence shown here is derived from an EMBL/GenBank/DDBJ whole genome shotgun (WGS) entry which is preliminary data.</text>
</comment>
<sequence length="43" mass="5113">MTGINSFVASYMLNNCDIWNKRPDSLEHYLKRMNADEKQNNYS</sequence>
<dbReference type="AlphaFoldDB" id="A0A3D9JMD2"/>
<dbReference type="EMBL" id="QRDZ01000017">
    <property type="protein sequence ID" value="RED75160.1"/>
    <property type="molecule type" value="Genomic_DNA"/>
</dbReference>
<accession>A0A3D9JMD2</accession>
<evidence type="ECO:0000313" key="1">
    <source>
        <dbReference type="EMBL" id="RED75160.1"/>
    </source>
</evidence>
<evidence type="ECO:0000313" key="2">
    <source>
        <dbReference type="Proteomes" id="UP000256977"/>
    </source>
</evidence>
<name>A0A3D9JMD2_9BACL</name>
<reference evidence="1 2" key="1">
    <citation type="submission" date="2018-07" db="EMBL/GenBank/DDBJ databases">
        <title>Genomic Encyclopedia of Type Strains, Phase III (KMG-III): the genomes of soil and plant-associated and newly described type strains.</title>
        <authorList>
            <person name="Whitman W."/>
        </authorList>
    </citation>
    <scope>NUCLEOTIDE SEQUENCE [LARGE SCALE GENOMIC DNA]</scope>
    <source>
        <strain evidence="1 2">CECT 7287</strain>
    </source>
</reference>